<dbReference type="EMBL" id="CAJPWZ010002922">
    <property type="protein sequence ID" value="CAG2248126.1"/>
    <property type="molecule type" value="Genomic_DNA"/>
</dbReference>
<dbReference type="Proteomes" id="UP000683360">
    <property type="component" value="Unassembled WGS sequence"/>
</dbReference>
<evidence type="ECO:0000313" key="1">
    <source>
        <dbReference type="EMBL" id="CAG2248126.1"/>
    </source>
</evidence>
<dbReference type="AlphaFoldDB" id="A0A8S3URU4"/>
<comment type="caution">
    <text evidence="1">The sequence shown here is derived from an EMBL/GenBank/DDBJ whole genome shotgun (WGS) entry which is preliminary data.</text>
</comment>
<proteinExistence type="predicted"/>
<accession>A0A8S3URU4</accession>
<evidence type="ECO:0000313" key="2">
    <source>
        <dbReference type="Proteomes" id="UP000683360"/>
    </source>
</evidence>
<dbReference type="Gene3D" id="2.60.120.200">
    <property type="match status" value="1"/>
</dbReference>
<dbReference type="OrthoDB" id="6074037at2759"/>
<dbReference type="InterPro" id="IPR013320">
    <property type="entry name" value="ConA-like_dom_sf"/>
</dbReference>
<reference evidence="1" key="1">
    <citation type="submission" date="2021-03" db="EMBL/GenBank/DDBJ databases">
        <authorList>
            <person name="Bekaert M."/>
        </authorList>
    </citation>
    <scope>NUCLEOTIDE SEQUENCE</scope>
</reference>
<organism evidence="1 2">
    <name type="scientific">Mytilus edulis</name>
    <name type="common">Blue mussel</name>
    <dbReference type="NCBI Taxonomy" id="6550"/>
    <lineage>
        <taxon>Eukaryota</taxon>
        <taxon>Metazoa</taxon>
        <taxon>Spiralia</taxon>
        <taxon>Lophotrochozoa</taxon>
        <taxon>Mollusca</taxon>
        <taxon>Bivalvia</taxon>
        <taxon>Autobranchia</taxon>
        <taxon>Pteriomorphia</taxon>
        <taxon>Mytilida</taxon>
        <taxon>Mytiloidea</taxon>
        <taxon>Mytilidae</taxon>
        <taxon>Mytilinae</taxon>
        <taxon>Mytilus</taxon>
    </lineage>
</organism>
<gene>
    <name evidence="1" type="ORF">MEDL_59980</name>
</gene>
<keyword evidence="2" id="KW-1185">Reference proteome</keyword>
<protein>
    <submittedName>
        <fullName evidence="1">Uncharacterized protein</fullName>
    </submittedName>
</protein>
<dbReference type="SUPFAM" id="SSF49899">
    <property type="entry name" value="Concanavalin A-like lectins/glucanases"/>
    <property type="match status" value="1"/>
</dbReference>
<name>A0A8S3URU4_MYTED</name>
<sequence>MYFKLKTFSFQGIFCLVRCTPELLWPLNSATYTSEIINNSPLQDRTAGCNIKFAQDMPPDFTNQGVSIVDGDVIDIRIEDILDSSGKDYAFSGWFKSFSPDGALFHYRSDDQTGDFNDLKAVLVSQTINMTRNLKTTNEIGISSPIVLNTWYYFSFGIDISSGKMKIQQDTNAILDLDDNFQNGVDIAFPGTLRIGGSFDEFHSTFNGYVTCFAFHSIEHDPLLLETKSQCTVTPPGFYLPACMERNMGMYSSDGAPTTNLRVISTSTTCSVFQCGLKCLKERSCRYIQYDLSTDSCKTCYLLTIGTGSFNLSNGQVFELEFFSKETK</sequence>